<keyword evidence="3" id="KW-0238">DNA-binding</keyword>
<keyword evidence="5" id="KW-0378">Hydrolase</keyword>
<dbReference type="Proteomes" id="UP000682802">
    <property type="component" value="Chromosome 2"/>
</dbReference>
<dbReference type="SUPFAM" id="SSF116734">
    <property type="entry name" value="DNA methylase specificity domain"/>
    <property type="match status" value="2"/>
</dbReference>
<protein>
    <submittedName>
        <fullName evidence="5">Restriction endonuclease subunit S</fullName>
        <ecNumber evidence="5">3.1.21.-</ecNumber>
    </submittedName>
</protein>
<dbReference type="GO" id="GO:0016787">
    <property type="term" value="F:hydrolase activity"/>
    <property type="evidence" value="ECO:0007669"/>
    <property type="project" value="UniProtKB-KW"/>
</dbReference>
<dbReference type="RefSeq" id="WP_144076017.1">
    <property type="nucleotide sequence ID" value="NZ_CP076129.1"/>
</dbReference>
<name>A0ABX8H135_9BACT</name>
<feature type="domain" description="Type I restriction modification DNA specificity" evidence="4">
    <location>
        <begin position="201"/>
        <end position="370"/>
    </location>
</feature>
<feature type="domain" description="Type I restriction modification DNA specificity" evidence="4">
    <location>
        <begin position="28"/>
        <end position="180"/>
    </location>
</feature>
<evidence type="ECO:0000256" key="2">
    <source>
        <dbReference type="ARBA" id="ARBA00022747"/>
    </source>
</evidence>
<dbReference type="InterPro" id="IPR052021">
    <property type="entry name" value="Type-I_RS_S_subunit"/>
</dbReference>
<evidence type="ECO:0000313" key="6">
    <source>
        <dbReference type="Proteomes" id="UP000682802"/>
    </source>
</evidence>
<dbReference type="Gene3D" id="3.90.220.20">
    <property type="entry name" value="DNA methylase specificity domains"/>
    <property type="match status" value="2"/>
</dbReference>
<dbReference type="InterPro" id="IPR044946">
    <property type="entry name" value="Restrct_endonuc_typeI_TRD_sf"/>
</dbReference>
<gene>
    <name evidence="5" type="ORF">KM029_22290</name>
</gene>
<dbReference type="PANTHER" id="PTHR30408">
    <property type="entry name" value="TYPE-1 RESTRICTION ENZYME ECOKI SPECIFICITY PROTEIN"/>
    <property type="match status" value="1"/>
</dbReference>
<sequence length="396" mass="45195">MVSEKVKNIIRQVRGVSFKGDASIDTFEEGYIPILRSNNIGEGTINFDNLIYIKNDLVKEDQKLKKGDILITASTGSLNVIGKNGSFNNDYDGSFGAFCKVVRPLEDKVYPQYLKYFFQSSYYRTTIKSVINGANINNIKNEHIDDLKIPLRPLPEQKRIASLLDAADRNRRLNQELIKEYNRLTQSIFLEMFGDPVSNPMGWEKVKLGDFIEIKHGFAFKSENFVKDSDFKLLTPGHFFENGGFKDIGVKQKFYDGEFPSEYLLGKGDLLVAMTEQAYGLLGSTLLVPEEKTFLHNQRLGLIDFDSNVLNKIFVYYLFNQKSIRSQIQMSATGTKVRHTSPKKIYEVEFSIPSFDLQNQFANRITLIEDQKRLAEESLAASEDLFNALLQEVFAK</sequence>
<dbReference type="EC" id="3.1.21.-" evidence="5"/>
<keyword evidence="6" id="KW-1185">Reference proteome</keyword>
<evidence type="ECO:0000313" key="5">
    <source>
        <dbReference type="EMBL" id="QWG09338.1"/>
    </source>
</evidence>
<accession>A0ABX8H135</accession>
<evidence type="ECO:0000256" key="3">
    <source>
        <dbReference type="ARBA" id="ARBA00023125"/>
    </source>
</evidence>
<dbReference type="EMBL" id="CP076129">
    <property type="protein sequence ID" value="QWG09338.1"/>
    <property type="molecule type" value="Genomic_DNA"/>
</dbReference>
<organism evidence="5 6">
    <name type="scientific">Flammeovirga kamogawensis</name>
    <dbReference type="NCBI Taxonomy" id="373891"/>
    <lineage>
        <taxon>Bacteria</taxon>
        <taxon>Pseudomonadati</taxon>
        <taxon>Bacteroidota</taxon>
        <taxon>Cytophagia</taxon>
        <taxon>Cytophagales</taxon>
        <taxon>Flammeovirgaceae</taxon>
        <taxon>Flammeovirga</taxon>
    </lineage>
</organism>
<dbReference type="InterPro" id="IPR000055">
    <property type="entry name" value="Restrct_endonuc_typeI_TRD"/>
</dbReference>
<keyword evidence="5" id="KW-0255">Endonuclease</keyword>
<proteinExistence type="inferred from homology"/>
<dbReference type="Pfam" id="PF01420">
    <property type="entry name" value="Methylase_S"/>
    <property type="match status" value="2"/>
</dbReference>
<evidence type="ECO:0000256" key="1">
    <source>
        <dbReference type="ARBA" id="ARBA00010923"/>
    </source>
</evidence>
<dbReference type="GO" id="GO:0004519">
    <property type="term" value="F:endonuclease activity"/>
    <property type="evidence" value="ECO:0007669"/>
    <property type="project" value="UniProtKB-KW"/>
</dbReference>
<reference evidence="5 6" key="1">
    <citation type="submission" date="2021-05" db="EMBL/GenBank/DDBJ databases">
        <title>Comparative genomic studies on the polysaccharide-degrading batcterial strains of the Flammeovirga genus.</title>
        <authorList>
            <person name="Zewei F."/>
            <person name="Zheng Z."/>
            <person name="Yu L."/>
            <person name="Ruyue G."/>
            <person name="Yanhong M."/>
            <person name="Yuanyuan C."/>
            <person name="Jingyan G."/>
            <person name="Wenjun H."/>
        </authorList>
    </citation>
    <scope>NUCLEOTIDE SEQUENCE [LARGE SCALE GENOMIC DNA]</scope>
    <source>
        <strain evidence="5 6">YS10</strain>
    </source>
</reference>
<dbReference type="PANTHER" id="PTHR30408:SF12">
    <property type="entry name" value="TYPE I RESTRICTION ENZYME MJAVIII SPECIFICITY SUBUNIT"/>
    <property type="match status" value="1"/>
</dbReference>
<dbReference type="CDD" id="cd17252">
    <property type="entry name" value="RMtype1_S_EcoKI-TRD1-CR1_like"/>
    <property type="match status" value="1"/>
</dbReference>
<dbReference type="CDD" id="cd17278">
    <property type="entry name" value="RMtype1_S_LdeBORF1052P-TRD2-CR2"/>
    <property type="match status" value="1"/>
</dbReference>
<keyword evidence="5" id="KW-0540">Nuclease</keyword>
<evidence type="ECO:0000259" key="4">
    <source>
        <dbReference type="Pfam" id="PF01420"/>
    </source>
</evidence>
<keyword evidence="2" id="KW-0680">Restriction system</keyword>
<comment type="similarity">
    <text evidence="1">Belongs to the type-I restriction system S methylase family.</text>
</comment>